<keyword evidence="3" id="KW-1185">Reference proteome</keyword>
<dbReference type="InParanoid" id="A0A0H2RJF8"/>
<protein>
    <submittedName>
        <fullName evidence="2">Uncharacterized protein</fullName>
    </submittedName>
</protein>
<evidence type="ECO:0000313" key="3">
    <source>
        <dbReference type="Proteomes" id="UP000053477"/>
    </source>
</evidence>
<dbReference type="EMBL" id="KQ085988">
    <property type="protein sequence ID" value="KLO11984.1"/>
    <property type="molecule type" value="Genomic_DNA"/>
</dbReference>
<feature type="region of interest" description="Disordered" evidence="1">
    <location>
        <begin position="348"/>
        <end position="390"/>
    </location>
</feature>
<feature type="region of interest" description="Disordered" evidence="1">
    <location>
        <begin position="206"/>
        <end position="245"/>
    </location>
</feature>
<reference evidence="2 3" key="1">
    <citation type="submission" date="2015-04" db="EMBL/GenBank/DDBJ databases">
        <title>Complete genome sequence of Schizopora paradoxa KUC8140, a cosmopolitan wood degrader in East Asia.</title>
        <authorList>
            <consortium name="DOE Joint Genome Institute"/>
            <person name="Min B."/>
            <person name="Park H."/>
            <person name="Jang Y."/>
            <person name="Kim J.-J."/>
            <person name="Kim K.H."/>
            <person name="Pangilinan J."/>
            <person name="Lipzen A."/>
            <person name="Riley R."/>
            <person name="Grigoriev I.V."/>
            <person name="Spatafora J.W."/>
            <person name="Choi I.-G."/>
        </authorList>
    </citation>
    <scope>NUCLEOTIDE SEQUENCE [LARGE SCALE GENOMIC DNA]</scope>
    <source>
        <strain evidence="2 3">KUC8140</strain>
    </source>
</reference>
<organism evidence="2 3">
    <name type="scientific">Schizopora paradoxa</name>
    <dbReference type="NCBI Taxonomy" id="27342"/>
    <lineage>
        <taxon>Eukaryota</taxon>
        <taxon>Fungi</taxon>
        <taxon>Dikarya</taxon>
        <taxon>Basidiomycota</taxon>
        <taxon>Agaricomycotina</taxon>
        <taxon>Agaricomycetes</taxon>
        <taxon>Hymenochaetales</taxon>
        <taxon>Schizoporaceae</taxon>
        <taxon>Schizopora</taxon>
    </lineage>
</organism>
<name>A0A0H2RJF8_9AGAM</name>
<feature type="compositionally biased region" description="Basic residues" evidence="1">
    <location>
        <begin position="370"/>
        <end position="387"/>
    </location>
</feature>
<accession>A0A0H2RJF8</accession>
<evidence type="ECO:0000313" key="2">
    <source>
        <dbReference type="EMBL" id="KLO11984.1"/>
    </source>
</evidence>
<evidence type="ECO:0000256" key="1">
    <source>
        <dbReference type="SAM" id="MobiDB-lite"/>
    </source>
</evidence>
<gene>
    <name evidence="2" type="ORF">SCHPADRAFT_891180</name>
</gene>
<proteinExistence type="predicted"/>
<dbReference type="AlphaFoldDB" id="A0A0H2RJF8"/>
<sequence length="567" mass="64171">MDCSEVQNEVVAKLQDVLVVRRGYELGLEGVVHDYLQLLHRYLFTNVSYLKMVSNSEFSKMEHIAWFDDVPVVEDKNLADALQRFVERKPFVRGPHVGWMQFMPALDQRWDFVNNFSSDGFGLAYVLFVLSSNLRMDAPGNIRESLGTSLRLLKYGMTSVVEQDAVFVNTNLVSPAIQQSYSGMRSRPTSYASFFPFHEDGSYRPMYGHHEARSSTRGTVGSRHGTPSVDSHHRPSSSMSLRSGQDGAHQLFVTVDNTSPENIVRADGIVSGNRSGAVRSFSILAESSRDLDDERDPSRSTNGMRNSLATVVHALEDKEVSKNDDGQGVQPVVVADDDQSGMKNVDINDEHSKSGESINMDFSPVASSAGKRKKFYTTPSPKKKRKADKMDQMEELEVRWAETDLEKEYMNRLKLFNAKWKDNGNKHFPAEFRPFFIPGFYNSGRQFDKCPKLKTKSEVIKFAISIAQWIFSIAPPSCVEGRELPKALPYIPLTRISADRGNHQDRKAWKLLFNGGKNGPFMFGLCLWIWKGEHRERFFSTEGDYDNVLSDVRWIIEEGIRVPPFGG</sequence>
<dbReference type="Proteomes" id="UP000053477">
    <property type="component" value="Unassembled WGS sequence"/>
</dbReference>